<evidence type="ECO:0000313" key="2">
    <source>
        <dbReference type="EMBL" id="MCI2285823.1"/>
    </source>
</evidence>
<keyword evidence="3" id="KW-1185">Reference proteome</keyword>
<comment type="caution">
    <text evidence="2">The sequence shown here is derived from an EMBL/GenBank/DDBJ whole genome shotgun (WGS) entry which is preliminary data.</text>
</comment>
<dbReference type="Proteomes" id="UP001139646">
    <property type="component" value="Unassembled WGS sequence"/>
</dbReference>
<dbReference type="RefSeq" id="WP_242288755.1">
    <property type="nucleotide sequence ID" value="NZ_JAKKSL010000006.1"/>
</dbReference>
<sequence>MTLLTIVLLACITFVSRYLFLHPKLPIRIGAKTTHFLSFSAPAVLTAIWVPIVFIQENSLNISITNPYLLAATVAIITAYKSHSVYLTLGISLAVFVLLRMVQL</sequence>
<reference evidence="2" key="1">
    <citation type="submission" date="2022-01" db="EMBL/GenBank/DDBJ databases">
        <title>Colwellia maritima, isolated from seawater.</title>
        <authorList>
            <person name="Kristyanto S."/>
            <person name="Jung J."/>
            <person name="Jeon C.O."/>
        </authorList>
    </citation>
    <scope>NUCLEOTIDE SEQUENCE</scope>
    <source>
        <strain evidence="2">MSW7</strain>
    </source>
</reference>
<proteinExistence type="predicted"/>
<keyword evidence="1" id="KW-0472">Membrane</keyword>
<keyword evidence="1" id="KW-0812">Transmembrane</keyword>
<feature type="transmembrane region" description="Helical" evidence="1">
    <location>
        <begin position="33"/>
        <end position="55"/>
    </location>
</feature>
<accession>A0ABS9X6F7</accession>
<dbReference type="InterPro" id="IPR008407">
    <property type="entry name" value="Brnchd-chn_aa_trnsp_AzlD"/>
</dbReference>
<name>A0ABS9X6F7_9GAMM</name>
<keyword evidence="1" id="KW-1133">Transmembrane helix</keyword>
<evidence type="ECO:0000313" key="3">
    <source>
        <dbReference type="Proteomes" id="UP001139646"/>
    </source>
</evidence>
<feature type="transmembrane region" description="Helical" evidence="1">
    <location>
        <begin position="86"/>
        <end position="102"/>
    </location>
</feature>
<protein>
    <submittedName>
        <fullName evidence="2">AzlD domain-containing protein</fullName>
    </submittedName>
</protein>
<organism evidence="2 3">
    <name type="scientific">Colwellia maritima</name>
    <dbReference type="NCBI Taxonomy" id="2912588"/>
    <lineage>
        <taxon>Bacteria</taxon>
        <taxon>Pseudomonadati</taxon>
        <taxon>Pseudomonadota</taxon>
        <taxon>Gammaproteobacteria</taxon>
        <taxon>Alteromonadales</taxon>
        <taxon>Colwelliaceae</taxon>
        <taxon>Colwellia</taxon>
    </lineage>
</organism>
<dbReference type="Pfam" id="PF05437">
    <property type="entry name" value="AzlD"/>
    <property type="match status" value="1"/>
</dbReference>
<gene>
    <name evidence="2" type="ORF">L3081_23640</name>
</gene>
<evidence type="ECO:0000256" key="1">
    <source>
        <dbReference type="SAM" id="Phobius"/>
    </source>
</evidence>
<dbReference type="EMBL" id="JAKKSL010000006">
    <property type="protein sequence ID" value="MCI2285823.1"/>
    <property type="molecule type" value="Genomic_DNA"/>
</dbReference>